<feature type="domain" description="Ribose-phosphate pyrophosphokinase N-terminal" evidence="10">
    <location>
        <begin position="5"/>
        <end position="121"/>
    </location>
</feature>
<evidence type="ECO:0000313" key="11">
    <source>
        <dbReference type="EMBL" id="MCT7358012.1"/>
    </source>
</evidence>
<evidence type="ECO:0000256" key="4">
    <source>
        <dbReference type="ARBA" id="ARBA00022741"/>
    </source>
</evidence>
<keyword evidence="5" id="KW-0418">Kinase</keyword>
<dbReference type="AlphaFoldDB" id="A0A9X2WCQ7"/>
<dbReference type="GO" id="GO:0000287">
    <property type="term" value="F:magnesium ion binding"/>
    <property type="evidence" value="ECO:0007669"/>
    <property type="project" value="InterPro"/>
</dbReference>
<dbReference type="EC" id="2.7.6.1" evidence="1"/>
<keyword evidence="4" id="KW-0547">Nucleotide-binding</keyword>
<keyword evidence="12" id="KW-1185">Reference proteome</keyword>
<dbReference type="Proteomes" id="UP001147830">
    <property type="component" value="Unassembled WGS sequence"/>
</dbReference>
<dbReference type="CDD" id="cd06223">
    <property type="entry name" value="PRTases_typeI"/>
    <property type="match status" value="1"/>
</dbReference>
<gene>
    <name evidence="11" type="ORF">NYR02_03115</name>
</gene>
<dbReference type="RefSeq" id="WP_260974938.1">
    <property type="nucleotide sequence ID" value="NZ_JAOANI010000012.1"/>
</dbReference>
<comment type="caution">
    <text evidence="11">The sequence shown here is derived from an EMBL/GenBank/DDBJ whole genome shotgun (WGS) entry which is preliminary data.</text>
</comment>
<dbReference type="PANTHER" id="PTHR10210">
    <property type="entry name" value="RIBOSE-PHOSPHATE DIPHOSPHOKINASE FAMILY MEMBER"/>
    <property type="match status" value="1"/>
</dbReference>
<keyword evidence="2" id="KW-0808">Transferase</keyword>
<dbReference type="GO" id="GO:0005737">
    <property type="term" value="C:cytoplasm"/>
    <property type="evidence" value="ECO:0007669"/>
    <property type="project" value="TreeGrafter"/>
</dbReference>
<dbReference type="Pfam" id="PF00156">
    <property type="entry name" value="Pribosyltran"/>
    <property type="match status" value="1"/>
</dbReference>
<evidence type="ECO:0000256" key="8">
    <source>
        <dbReference type="RuleBase" id="RU004324"/>
    </source>
</evidence>
<dbReference type="GO" id="GO:0004749">
    <property type="term" value="F:ribose phosphate diphosphokinase activity"/>
    <property type="evidence" value="ECO:0007669"/>
    <property type="project" value="UniProtKB-EC"/>
</dbReference>
<dbReference type="SUPFAM" id="SSF53271">
    <property type="entry name" value="PRTase-like"/>
    <property type="match status" value="2"/>
</dbReference>
<evidence type="ECO:0000256" key="3">
    <source>
        <dbReference type="ARBA" id="ARBA00022727"/>
    </source>
</evidence>
<dbReference type="InterPro" id="IPR005946">
    <property type="entry name" value="Rib-P_diPkinase"/>
</dbReference>
<evidence type="ECO:0000256" key="5">
    <source>
        <dbReference type="ARBA" id="ARBA00022777"/>
    </source>
</evidence>
<feature type="domain" description="Phosphoribosyltransferase" evidence="9">
    <location>
        <begin position="139"/>
        <end position="260"/>
    </location>
</feature>
<evidence type="ECO:0000259" key="9">
    <source>
        <dbReference type="Pfam" id="PF00156"/>
    </source>
</evidence>
<evidence type="ECO:0000256" key="7">
    <source>
        <dbReference type="ARBA" id="ARBA00049535"/>
    </source>
</evidence>
<proteinExistence type="inferred from homology"/>
<dbReference type="Pfam" id="PF13793">
    <property type="entry name" value="Pribosyltran_N"/>
    <property type="match status" value="1"/>
</dbReference>
<dbReference type="GO" id="GO:0005524">
    <property type="term" value="F:ATP binding"/>
    <property type="evidence" value="ECO:0007669"/>
    <property type="project" value="UniProtKB-KW"/>
</dbReference>
<dbReference type="GO" id="GO:0006015">
    <property type="term" value="P:5-phosphoribose 1-diphosphate biosynthetic process"/>
    <property type="evidence" value="ECO:0007669"/>
    <property type="project" value="TreeGrafter"/>
</dbReference>
<dbReference type="GO" id="GO:0002189">
    <property type="term" value="C:ribose phosphate diphosphokinase complex"/>
    <property type="evidence" value="ECO:0007669"/>
    <property type="project" value="TreeGrafter"/>
</dbReference>
<dbReference type="InterPro" id="IPR000836">
    <property type="entry name" value="PRTase_dom"/>
</dbReference>
<dbReference type="NCBIfam" id="NF005537">
    <property type="entry name" value="PRK07199.1"/>
    <property type="match status" value="1"/>
</dbReference>
<evidence type="ECO:0000313" key="12">
    <source>
        <dbReference type="Proteomes" id="UP001147830"/>
    </source>
</evidence>
<dbReference type="EMBL" id="JAOANI010000012">
    <property type="protein sequence ID" value="MCT7358012.1"/>
    <property type="molecule type" value="Genomic_DNA"/>
</dbReference>
<reference evidence="11" key="2">
    <citation type="submission" date="2022-08" db="EMBL/GenBank/DDBJ databases">
        <authorList>
            <person name="Dong C."/>
        </authorList>
    </citation>
    <scope>NUCLEOTIDE SEQUENCE</scope>
    <source>
        <strain evidence="11">59MF3M-4</strain>
    </source>
</reference>
<sequence>MTTHLLCLDGHDELAATLALKLSAEGTDVQILALESRHFPDGELYFNLPKIIDGDEVIVLCHLHQPSDKTLALWFMARHLREFGARRIGLVAPYLAYMRQDIRFQPGECLTSKYFAELINQSFDYLITIDPHLHRYHSLSEIYSIPAQALHATDIIGHYLKQQVSNPLVIGPDEESEQWAKDVAQIAGCDYLVLRKTRSGDRDVAIHIPDVQIYADHQPVLVDDIISTGRTMLRTADELVAQGLNKPLCIGVHAVFAEGGPGVPSADEEMRAGPIAGIVTCNCIPHATNGIDISPLLVPAIQAMLHAQSASSGDTL</sequence>
<evidence type="ECO:0000256" key="6">
    <source>
        <dbReference type="ARBA" id="ARBA00022840"/>
    </source>
</evidence>
<keyword evidence="3 8" id="KW-0545">Nucleotide biosynthesis</keyword>
<protein>
    <recommendedName>
        <fullName evidence="1">ribose-phosphate diphosphokinase</fullName>
        <ecNumber evidence="1">2.7.6.1</ecNumber>
    </recommendedName>
</protein>
<dbReference type="GO" id="GO:0006164">
    <property type="term" value="P:purine nucleotide biosynthetic process"/>
    <property type="evidence" value="ECO:0007669"/>
    <property type="project" value="TreeGrafter"/>
</dbReference>
<dbReference type="GO" id="GO:0016301">
    <property type="term" value="F:kinase activity"/>
    <property type="evidence" value="ECO:0007669"/>
    <property type="project" value="UniProtKB-KW"/>
</dbReference>
<dbReference type="InterPro" id="IPR029099">
    <property type="entry name" value="Pribosyltran_N"/>
</dbReference>
<evidence type="ECO:0000256" key="2">
    <source>
        <dbReference type="ARBA" id="ARBA00022679"/>
    </source>
</evidence>
<dbReference type="PANTHER" id="PTHR10210:SF32">
    <property type="entry name" value="RIBOSE-PHOSPHATE PYROPHOSPHOKINASE 2"/>
    <property type="match status" value="1"/>
</dbReference>
<reference evidence="11" key="1">
    <citation type="journal article" date="2022" name="Front. Microbiol.">
        <title>Genome-based taxonomic rearrangement of Oceanobacter-related bacteria including the description of Thalassolituus hydrocarbonoclasticus sp. nov. and Thalassolituus pacificus sp. nov. and emended description of the genus Thalassolituus.</title>
        <authorList>
            <person name="Dong C."/>
            <person name="Wei L."/>
            <person name="Wang J."/>
            <person name="Lai Q."/>
            <person name="Huang Z."/>
            <person name="Shao Z."/>
        </authorList>
    </citation>
    <scope>NUCLEOTIDE SEQUENCE</scope>
    <source>
        <strain evidence="11">59MF3M-4</strain>
    </source>
</reference>
<dbReference type="SMART" id="SM01400">
    <property type="entry name" value="Pribosyltran_N"/>
    <property type="match status" value="1"/>
</dbReference>
<comment type="catalytic activity">
    <reaction evidence="7">
        <text>D-ribose 5-phosphate + ATP = 5-phospho-alpha-D-ribose 1-diphosphate + AMP + H(+)</text>
        <dbReference type="Rhea" id="RHEA:15609"/>
        <dbReference type="ChEBI" id="CHEBI:15378"/>
        <dbReference type="ChEBI" id="CHEBI:30616"/>
        <dbReference type="ChEBI" id="CHEBI:58017"/>
        <dbReference type="ChEBI" id="CHEBI:78346"/>
        <dbReference type="ChEBI" id="CHEBI:456215"/>
        <dbReference type="EC" id="2.7.6.1"/>
    </reaction>
</comment>
<dbReference type="NCBIfam" id="TIGR01251">
    <property type="entry name" value="ribP_PPkin"/>
    <property type="match status" value="1"/>
</dbReference>
<comment type="similarity">
    <text evidence="8">Belongs to the ribose-phosphate pyrophosphokinase family.</text>
</comment>
<keyword evidence="6" id="KW-0067">ATP-binding</keyword>
<accession>A0A9X2WCQ7</accession>
<evidence type="ECO:0000256" key="1">
    <source>
        <dbReference type="ARBA" id="ARBA00013247"/>
    </source>
</evidence>
<dbReference type="InterPro" id="IPR029057">
    <property type="entry name" value="PRTase-like"/>
</dbReference>
<dbReference type="Gene3D" id="3.40.50.2020">
    <property type="match status" value="2"/>
</dbReference>
<evidence type="ECO:0000259" key="10">
    <source>
        <dbReference type="Pfam" id="PF13793"/>
    </source>
</evidence>
<name>A0A9X2WCQ7_9GAMM</name>
<organism evidence="11 12">
    <name type="scientific">Thalassolituus pacificus</name>
    <dbReference type="NCBI Taxonomy" id="2975440"/>
    <lineage>
        <taxon>Bacteria</taxon>
        <taxon>Pseudomonadati</taxon>
        <taxon>Pseudomonadota</taxon>
        <taxon>Gammaproteobacteria</taxon>
        <taxon>Oceanospirillales</taxon>
        <taxon>Oceanospirillaceae</taxon>
        <taxon>Thalassolituus</taxon>
    </lineage>
</organism>